<evidence type="ECO:0000256" key="5">
    <source>
        <dbReference type="SAM" id="MobiDB-lite"/>
    </source>
</evidence>
<gene>
    <name evidence="6" type="ORF">MSPICULIGERA_LOCUS19178</name>
</gene>
<dbReference type="AlphaFoldDB" id="A0AA36D793"/>
<evidence type="ECO:0008006" key="8">
    <source>
        <dbReference type="Google" id="ProtNLM"/>
    </source>
</evidence>
<evidence type="ECO:0000256" key="1">
    <source>
        <dbReference type="ARBA" id="ARBA00004555"/>
    </source>
</evidence>
<sequence length="401" mass="44918">MAEAEAREQEAGIIMAQVQERMAALEANNAAFQEDSRLVRNLLAEAQQQSLSVTEELKAATERNASLQQQVELAAQQIPTHGAELQKARNHVVELEDTIGQYRQDNQRLKQHLAGIEASHNEDMSELRRENEELQLLLNSMQHERDYDRNSSHDYRYDKEHEIEALTQKLNTLSEVNAELLKRVESETLQRKSAEEALDTQKGVFQDILNDSEKDAARVFQIQTKYQEAAKKCQELETEFGNLTLDKCALEEALQASESSLAACRVALEEAESQVGTSAQKTNNSREFSLDDDTLRSLFLNFFTCPIGKRAEAAAILASILGYEPKDLNTIRDAIGKDYGASGKRDPGQSLAKQFVNFLETESEKPTAVPTLPVPKSQPPREAERLNSTQEGASTLQELLK</sequence>
<feature type="region of interest" description="Disordered" evidence="5">
    <location>
        <begin position="362"/>
        <end position="401"/>
    </location>
</feature>
<keyword evidence="3 4" id="KW-0175">Coiled coil</keyword>
<dbReference type="GO" id="GO:0007030">
    <property type="term" value="P:Golgi organization"/>
    <property type="evidence" value="ECO:0007669"/>
    <property type="project" value="TreeGrafter"/>
</dbReference>
<dbReference type="GO" id="GO:0005794">
    <property type="term" value="C:Golgi apparatus"/>
    <property type="evidence" value="ECO:0007669"/>
    <property type="project" value="UniProtKB-SubCell"/>
</dbReference>
<evidence type="ECO:0000313" key="6">
    <source>
        <dbReference type="EMBL" id="CAJ0581009.1"/>
    </source>
</evidence>
<protein>
    <recommendedName>
        <fullName evidence="8">GRIP domain-containing protein</fullName>
    </recommendedName>
</protein>
<feature type="compositionally biased region" description="Polar residues" evidence="5">
    <location>
        <begin position="386"/>
        <end position="401"/>
    </location>
</feature>
<comment type="caution">
    <text evidence="6">The sequence shown here is derived from an EMBL/GenBank/DDBJ whole genome shotgun (WGS) entry which is preliminary data.</text>
</comment>
<evidence type="ECO:0000313" key="7">
    <source>
        <dbReference type="Proteomes" id="UP001177023"/>
    </source>
</evidence>
<feature type="coiled-coil region" evidence="4">
    <location>
        <begin position="15"/>
        <end position="274"/>
    </location>
</feature>
<keyword evidence="2" id="KW-0333">Golgi apparatus</keyword>
<dbReference type="GO" id="GO:0006888">
    <property type="term" value="P:endoplasmic reticulum to Golgi vesicle-mediated transport"/>
    <property type="evidence" value="ECO:0007669"/>
    <property type="project" value="TreeGrafter"/>
</dbReference>
<keyword evidence="7" id="KW-1185">Reference proteome</keyword>
<feature type="non-terminal residue" evidence="6">
    <location>
        <position position="401"/>
    </location>
</feature>
<comment type="subcellular location">
    <subcellularLocation>
        <location evidence="1">Golgi apparatus</location>
    </subcellularLocation>
</comment>
<dbReference type="GO" id="GO:0031267">
    <property type="term" value="F:small GTPase binding"/>
    <property type="evidence" value="ECO:0007669"/>
    <property type="project" value="TreeGrafter"/>
</dbReference>
<dbReference type="Proteomes" id="UP001177023">
    <property type="component" value="Unassembled WGS sequence"/>
</dbReference>
<evidence type="ECO:0000256" key="3">
    <source>
        <dbReference type="ARBA" id="ARBA00023054"/>
    </source>
</evidence>
<evidence type="ECO:0000256" key="4">
    <source>
        <dbReference type="SAM" id="Coils"/>
    </source>
</evidence>
<organism evidence="6 7">
    <name type="scientific">Mesorhabditis spiculigera</name>
    <dbReference type="NCBI Taxonomy" id="96644"/>
    <lineage>
        <taxon>Eukaryota</taxon>
        <taxon>Metazoa</taxon>
        <taxon>Ecdysozoa</taxon>
        <taxon>Nematoda</taxon>
        <taxon>Chromadorea</taxon>
        <taxon>Rhabditida</taxon>
        <taxon>Rhabditina</taxon>
        <taxon>Rhabditomorpha</taxon>
        <taxon>Rhabditoidea</taxon>
        <taxon>Rhabditidae</taxon>
        <taxon>Mesorhabditinae</taxon>
        <taxon>Mesorhabditis</taxon>
    </lineage>
</organism>
<name>A0AA36D793_9BILA</name>
<dbReference type="EMBL" id="CATQJA010002662">
    <property type="protein sequence ID" value="CAJ0581009.1"/>
    <property type="molecule type" value="Genomic_DNA"/>
</dbReference>
<dbReference type="PANTHER" id="PTHR18921">
    <property type="entry name" value="MYOSIN HEAVY CHAIN - RELATED"/>
    <property type="match status" value="1"/>
</dbReference>
<reference evidence="6" key="1">
    <citation type="submission" date="2023-06" db="EMBL/GenBank/DDBJ databases">
        <authorList>
            <person name="Delattre M."/>
        </authorList>
    </citation>
    <scope>NUCLEOTIDE SEQUENCE</scope>
    <source>
        <strain evidence="6">AF72</strain>
    </source>
</reference>
<proteinExistence type="predicted"/>
<evidence type="ECO:0000256" key="2">
    <source>
        <dbReference type="ARBA" id="ARBA00023034"/>
    </source>
</evidence>
<dbReference type="PANTHER" id="PTHR18921:SF2">
    <property type="entry name" value="THYROID RECEPTOR-INTERACTING PROTEIN 11"/>
    <property type="match status" value="1"/>
</dbReference>
<accession>A0AA36D793</accession>